<evidence type="ECO:0000259" key="1">
    <source>
        <dbReference type="PROSITE" id="PS50801"/>
    </source>
</evidence>
<dbReference type="InterPro" id="IPR025847">
    <property type="entry name" value="MEDS_domain"/>
</dbReference>
<dbReference type="Pfam" id="PF13466">
    <property type="entry name" value="STAS_2"/>
    <property type="match status" value="1"/>
</dbReference>
<organism evidence="2">
    <name type="scientific">Micromonospora carbonacea</name>
    <dbReference type="NCBI Taxonomy" id="47853"/>
    <lineage>
        <taxon>Bacteria</taxon>
        <taxon>Bacillati</taxon>
        <taxon>Actinomycetota</taxon>
        <taxon>Actinomycetes</taxon>
        <taxon>Micromonosporales</taxon>
        <taxon>Micromonosporaceae</taxon>
        <taxon>Micromonospora</taxon>
    </lineage>
</organism>
<dbReference type="InterPro" id="IPR036513">
    <property type="entry name" value="STAS_dom_sf"/>
</dbReference>
<protein>
    <submittedName>
        <fullName evidence="2">MEDS domain-containing protein</fullName>
    </submittedName>
</protein>
<dbReference type="PROSITE" id="PS50801">
    <property type="entry name" value="STAS"/>
    <property type="match status" value="1"/>
</dbReference>
<dbReference type="SUPFAM" id="SSF52091">
    <property type="entry name" value="SpoIIaa-like"/>
    <property type="match status" value="1"/>
</dbReference>
<accession>A0A7D5YAN5</accession>
<reference evidence="2" key="1">
    <citation type="submission" date="2020-08" db="EMBL/GenBank/DDBJ databases">
        <title>A bifunctional nitrone conjugated secondary metabolite targeting the ribosome.</title>
        <authorList>
            <person name="Limbrick E.M."/>
            <person name="Graf M."/>
            <person name="Derewacz D.K."/>
            <person name="Nguyen F."/>
            <person name="Spraggins J.M."/>
            <person name="Wieland M."/>
            <person name="Ynigez-Gutierrez A.E."/>
            <person name="Reisman B.J."/>
            <person name="Zinshteyn B."/>
            <person name="McCulloch K."/>
            <person name="Iverson T.M."/>
            <person name="Green R."/>
            <person name="Wilson D.N."/>
            <person name="Bachmann B.O."/>
        </authorList>
    </citation>
    <scope>NUCLEOTIDE SEQUENCE</scope>
    <source>
        <strain evidence="2">Africana</strain>
    </source>
</reference>
<dbReference type="InterPro" id="IPR058548">
    <property type="entry name" value="MlaB-like_STAS"/>
</dbReference>
<feature type="domain" description="STAS" evidence="1">
    <location>
        <begin position="194"/>
        <end position="291"/>
    </location>
</feature>
<evidence type="ECO:0000313" key="2">
    <source>
        <dbReference type="EMBL" id="QLK00540.1"/>
    </source>
</evidence>
<dbReference type="Pfam" id="PF14417">
    <property type="entry name" value="MEDS"/>
    <property type="match status" value="1"/>
</dbReference>
<proteinExistence type="predicted"/>
<dbReference type="AlphaFoldDB" id="A0A7D5YAN5"/>
<dbReference type="InterPro" id="IPR002645">
    <property type="entry name" value="STAS_dom"/>
</dbReference>
<dbReference type="EMBL" id="CP058905">
    <property type="protein sequence ID" value="QLK00540.1"/>
    <property type="molecule type" value="Genomic_DNA"/>
</dbReference>
<sequence length="291" mass="30558">MEGLQLGDHVCALVDGAADGFEVIAQAVAVGLAAGDRVMVFTESVPPAQVLARLETRGILPGREGRPGQLEVLSAREAYLPAGRFEPDRLMESLLGHVERATLDGFPGLRLVGDMAWALSDPAAVGQLAAYEAQVNHLYMDGQALGVCVYDRHAFDGALLQQVTCAHPATRATAAAPGWAPLLRIRRTSDPYGLRLTGEADYSSGQAVAATVEALVDQHPDPATPIHVDLAGLRFADATTAALLTRLALRAPSGVRLIGYHGPVARVLACLGITELPAVHLSRATGTELEA</sequence>
<dbReference type="Gene3D" id="3.30.750.24">
    <property type="entry name" value="STAS domain"/>
    <property type="match status" value="1"/>
</dbReference>
<gene>
    <name evidence="2" type="ORF">HZU44_11215</name>
</gene>
<name>A0A7D5YAN5_9ACTN</name>